<keyword evidence="1" id="KW-1133">Transmembrane helix</keyword>
<proteinExistence type="predicted"/>
<feature type="transmembrane region" description="Helical" evidence="1">
    <location>
        <begin position="61"/>
        <end position="81"/>
    </location>
</feature>
<evidence type="ECO:0000313" key="3">
    <source>
        <dbReference type="Proteomes" id="UP000018433"/>
    </source>
</evidence>
<comment type="caution">
    <text evidence="2">The sequence shown here is derived from an EMBL/GenBank/DDBJ whole genome shotgun (WGS) entry which is preliminary data.</text>
</comment>
<sequence>MNQTPNMKAISKKDNAQRLAIAILGTGSALGASQTFALTAADITTATSDNDASSLIDTAAIWILGIAVGIFAVKKVIAFFGRG</sequence>
<organism evidence="2 3">
    <name type="scientific">Acinetobacter soli NIPH 2899</name>
    <dbReference type="NCBI Taxonomy" id="1217677"/>
    <lineage>
        <taxon>Bacteria</taxon>
        <taxon>Pseudomonadati</taxon>
        <taxon>Pseudomonadota</taxon>
        <taxon>Gammaproteobacteria</taxon>
        <taxon>Moraxellales</taxon>
        <taxon>Moraxellaceae</taxon>
        <taxon>Acinetobacter</taxon>
    </lineage>
</organism>
<accession>A0ABN0JX58</accession>
<protein>
    <submittedName>
        <fullName evidence="2">Uncharacterized protein</fullName>
    </submittedName>
</protein>
<keyword evidence="3" id="KW-1185">Reference proteome</keyword>
<dbReference type="Proteomes" id="UP000018433">
    <property type="component" value="Unassembled WGS sequence"/>
</dbReference>
<reference evidence="2 3" key="1">
    <citation type="submission" date="2013-02" db="EMBL/GenBank/DDBJ databases">
        <title>The Genome Sequence of Acinetobacter soli NIPH 2899.</title>
        <authorList>
            <consortium name="The Broad Institute Genome Sequencing Platform"/>
            <consortium name="The Broad Institute Genome Sequencing Center for Infectious Disease"/>
            <person name="Cerqueira G."/>
            <person name="Feldgarden M."/>
            <person name="Courvalin P."/>
            <person name="Perichon B."/>
            <person name="Grillot-Courvalin C."/>
            <person name="Clermont D."/>
            <person name="Rocha E."/>
            <person name="Yoon E.-J."/>
            <person name="Nemec A."/>
            <person name="Walker B."/>
            <person name="Young S.K."/>
            <person name="Zeng Q."/>
            <person name="Gargeya S."/>
            <person name="Fitzgerald M."/>
            <person name="Haas B."/>
            <person name="Abouelleil A."/>
            <person name="Alvarado L."/>
            <person name="Arachchi H.M."/>
            <person name="Berlin A.M."/>
            <person name="Chapman S.B."/>
            <person name="Dewar J."/>
            <person name="Goldberg J."/>
            <person name="Griggs A."/>
            <person name="Gujja S."/>
            <person name="Hansen M."/>
            <person name="Howarth C."/>
            <person name="Imamovic A."/>
            <person name="Larimer J."/>
            <person name="McCowan C."/>
            <person name="Murphy C."/>
            <person name="Neiman D."/>
            <person name="Pearson M."/>
            <person name="Priest M."/>
            <person name="Roberts A."/>
            <person name="Saif S."/>
            <person name="Shea T."/>
            <person name="Sisk P."/>
            <person name="Sykes S."/>
            <person name="Wortman J."/>
            <person name="Nusbaum C."/>
            <person name="Birren B."/>
        </authorList>
    </citation>
    <scope>NUCLEOTIDE SEQUENCE [LARGE SCALE GENOMIC DNA]</scope>
    <source>
        <strain evidence="2 3">NIPH 2899</strain>
    </source>
</reference>
<dbReference type="EMBL" id="APPV01000011">
    <property type="protein sequence ID" value="ENV60173.1"/>
    <property type="molecule type" value="Genomic_DNA"/>
</dbReference>
<gene>
    <name evidence="2" type="ORF">F950_02735</name>
</gene>
<keyword evidence="1" id="KW-0812">Transmembrane</keyword>
<dbReference type="RefSeq" id="WP_004947932.1">
    <property type="nucleotide sequence ID" value="NZ_KB849643.1"/>
</dbReference>
<evidence type="ECO:0000313" key="2">
    <source>
        <dbReference type="EMBL" id="ENV60173.1"/>
    </source>
</evidence>
<keyword evidence="1" id="KW-0472">Membrane</keyword>
<name>A0ABN0JX58_9GAMM</name>
<evidence type="ECO:0000256" key="1">
    <source>
        <dbReference type="SAM" id="Phobius"/>
    </source>
</evidence>